<dbReference type="AlphaFoldDB" id="A0A3Q9BTE2"/>
<dbReference type="PANTHER" id="PTHR44591:SF3">
    <property type="entry name" value="RESPONSE REGULATORY DOMAIN-CONTAINING PROTEIN"/>
    <property type="match status" value="1"/>
</dbReference>
<evidence type="ECO:0000313" key="5">
    <source>
        <dbReference type="Proteomes" id="UP000275663"/>
    </source>
</evidence>
<sequence>MEQTALCVMVLDDDPLQIDFVSALLHSMGILNILSTVDGADALKLLESADPPPDLLICDLLMPNMDGFEFLAQLAVTKNQVPIVVMSGQTQAVRNSAKSLAQLKSLNYLGQLEKPINLAALQELIDQLPAR</sequence>
<proteinExistence type="predicted"/>
<name>A0A3Q9BTE2_9BURK</name>
<evidence type="ECO:0000313" key="4">
    <source>
        <dbReference type="EMBL" id="AZP13850.1"/>
    </source>
</evidence>
<protein>
    <submittedName>
        <fullName evidence="4">Response regulator</fullName>
    </submittedName>
</protein>
<dbReference type="SMART" id="SM00448">
    <property type="entry name" value="REC"/>
    <property type="match status" value="1"/>
</dbReference>
<dbReference type="InterPro" id="IPR050595">
    <property type="entry name" value="Bact_response_regulator"/>
</dbReference>
<dbReference type="SUPFAM" id="SSF52172">
    <property type="entry name" value="CheY-like"/>
    <property type="match status" value="1"/>
</dbReference>
<dbReference type="PANTHER" id="PTHR44591">
    <property type="entry name" value="STRESS RESPONSE REGULATOR PROTEIN 1"/>
    <property type="match status" value="1"/>
</dbReference>
<dbReference type="InterPro" id="IPR001789">
    <property type="entry name" value="Sig_transdc_resp-reg_receiver"/>
</dbReference>
<dbReference type="PROSITE" id="PS50110">
    <property type="entry name" value="RESPONSE_REGULATORY"/>
    <property type="match status" value="1"/>
</dbReference>
<evidence type="ECO:0000256" key="1">
    <source>
        <dbReference type="ARBA" id="ARBA00022553"/>
    </source>
</evidence>
<dbReference type="KEGG" id="upv:EJN92_18750"/>
<feature type="modified residue" description="4-aspartylphosphate" evidence="2">
    <location>
        <position position="59"/>
    </location>
</feature>
<accession>A0A3Q9BTE2</accession>
<dbReference type="Pfam" id="PF00072">
    <property type="entry name" value="Response_reg"/>
    <property type="match status" value="1"/>
</dbReference>
<evidence type="ECO:0000256" key="2">
    <source>
        <dbReference type="PROSITE-ProRule" id="PRU00169"/>
    </source>
</evidence>
<keyword evidence="1 2" id="KW-0597">Phosphoprotein</keyword>
<organism evidence="4 5">
    <name type="scientific">Undibacterium parvum</name>
    <dbReference type="NCBI Taxonomy" id="401471"/>
    <lineage>
        <taxon>Bacteria</taxon>
        <taxon>Pseudomonadati</taxon>
        <taxon>Pseudomonadota</taxon>
        <taxon>Betaproteobacteria</taxon>
        <taxon>Burkholderiales</taxon>
        <taxon>Oxalobacteraceae</taxon>
        <taxon>Undibacterium</taxon>
    </lineage>
</organism>
<dbReference type="GO" id="GO:0000160">
    <property type="term" value="P:phosphorelay signal transduction system"/>
    <property type="evidence" value="ECO:0007669"/>
    <property type="project" value="InterPro"/>
</dbReference>
<reference evidence="4 5" key="1">
    <citation type="journal article" date="2011" name="Int. J. Syst. Evol. Microbiol.">
        <title>Description of Undibacterium oligocarboniphilum sp. nov., isolated from purified water, and Undibacterium pigrum strain CCUG 49012 as the type strain of Undibacterium parvum sp. nov., and emended descriptions of the genus Undibacterium and the species Undibacterium pigrum.</title>
        <authorList>
            <person name="Eder W."/>
            <person name="Wanner G."/>
            <person name="Ludwig W."/>
            <person name="Busse H.J."/>
            <person name="Ziemke-Kageler F."/>
            <person name="Lang E."/>
        </authorList>
    </citation>
    <scope>NUCLEOTIDE SEQUENCE [LARGE SCALE GENOMIC DNA]</scope>
    <source>
        <strain evidence="4 5">DSM 23061</strain>
    </source>
</reference>
<evidence type="ECO:0000259" key="3">
    <source>
        <dbReference type="PROSITE" id="PS50110"/>
    </source>
</evidence>
<dbReference type="RefSeq" id="WP_126129219.1">
    <property type="nucleotide sequence ID" value="NZ_CP034464.1"/>
</dbReference>
<dbReference type="Proteomes" id="UP000275663">
    <property type="component" value="Chromosome"/>
</dbReference>
<feature type="domain" description="Response regulatory" evidence="3">
    <location>
        <begin position="7"/>
        <end position="129"/>
    </location>
</feature>
<dbReference type="EMBL" id="CP034464">
    <property type="protein sequence ID" value="AZP13850.1"/>
    <property type="molecule type" value="Genomic_DNA"/>
</dbReference>
<dbReference type="Gene3D" id="3.40.50.2300">
    <property type="match status" value="1"/>
</dbReference>
<dbReference type="InterPro" id="IPR011006">
    <property type="entry name" value="CheY-like_superfamily"/>
</dbReference>
<keyword evidence="5" id="KW-1185">Reference proteome</keyword>
<gene>
    <name evidence="4" type="ORF">EJN92_18750</name>
</gene>
<dbReference type="OrthoDB" id="8909676at2"/>